<evidence type="ECO:0000256" key="1">
    <source>
        <dbReference type="ARBA" id="ARBA00023015"/>
    </source>
</evidence>
<feature type="domain" description="HTH gntR-type" evidence="4">
    <location>
        <begin position="97"/>
        <end position="147"/>
    </location>
</feature>
<evidence type="ECO:0000259" key="4">
    <source>
        <dbReference type="SMART" id="SM00345"/>
    </source>
</evidence>
<dbReference type="InterPro" id="IPR000524">
    <property type="entry name" value="Tscrpt_reg_HTH_GntR"/>
</dbReference>
<evidence type="ECO:0000313" key="6">
    <source>
        <dbReference type="EMBL" id="TWT79143.1"/>
    </source>
</evidence>
<dbReference type="EMBL" id="SJPJ01000001">
    <property type="protein sequence ID" value="TWT79143.1"/>
    <property type="molecule type" value="Genomic_DNA"/>
</dbReference>
<dbReference type="InterPro" id="IPR008920">
    <property type="entry name" value="TF_FadR/GntR_C"/>
</dbReference>
<evidence type="ECO:0000256" key="3">
    <source>
        <dbReference type="ARBA" id="ARBA00023163"/>
    </source>
</evidence>
<dbReference type="SUPFAM" id="SSF46785">
    <property type="entry name" value="Winged helix' DNA-binding domain"/>
    <property type="match status" value="2"/>
</dbReference>
<keyword evidence="1" id="KW-0805">Transcription regulation</keyword>
<gene>
    <name evidence="6" type="ORF">CA13_05410</name>
</gene>
<feature type="domain" description="HTH gntR-type" evidence="4">
    <location>
        <begin position="3"/>
        <end position="64"/>
    </location>
</feature>
<dbReference type="InterPro" id="IPR036390">
    <property type="entry name" value="WH_DNA-bd_sf"/>
</dbReference>
<organism evidence="6 7">
    <name type="scientific">Novipirellula herctigrandis</name>
    <dbReference type="NCBI Taxonomy" id="2527986"/>
    <lineage>
        <taxon>Bacteria</taxon>
        <taxon>Pseudomonadati</taxon>
        <taxon>Planctomycetota</taxon>
        <taxon>Planctomycetia</taxon>
        <taxon>Pirellulales</taxon>
        <taxon>Pirellulaceae</taxon>
        <taxon>Novipirellula</taxon>
    </lineage>
</organism>
<feature type="domain" description="GntR C-terminal" evidence="5">
    <location>
        <begin position="157"/>
        <end position="275"/>
    </location>
</feature>
<dbReference type="OrthoDB" id="9781630at2"/>
<dbReference type="Pfam" id="PF00392">
    <property type="entry name" value="GntR"/>
    <property type="match status" value="1"/>
</dbReference>
<evidence type="ECO:0000259" key="5">
    <source>
        <dbReference type="SMART" id="SM00895"/>
    </source>
</evidence>
<dbReference type="InterPro" id="IPR036388">
    <property type="entry name" value="WH-like_DNA-bd_sf"/>
</dbReference>
<name>A0A5C5YX60_9BACT</name>
<dbReference type="PANTHER" id="PTHR43537:SF5">
    <property type="entry name" value="UXU OPERON TRANSCRIPTIONAL REGULATOR"/>
    <property type="match status" value="1"/>
</dbReference>
<dbReference type="PANTHER" id="PTHR43537">
    <property type="entry name" value="TRANSCRIPTIONAL REGULATOR, GNTR FAMILY"/>
    <property type="match status" value="1"/>
</dbReference>
<keyword evidence="7" id="KW-1185">Reference proteome</keyword>
<dbReference type="Pfam" id="PF07729">
    <property type="entry name" value="FCD"/>
    <property type="match status" value="1"/>
</dbReference>
<protein>
    <submittedName>
        <fullName evidence="6">DNA-binding transcriptional regulator CsiR</fullName>
    </submittedName>
</protein>
<dbReference type="SMART" id="SM00895">
    <property type="entry name" value="FCD"/>
    <property type="match status" value="1"/>
</dbReference>
<evidence type="ECO:0000313" key="7">
    <source>
        <dbReference type="Proteomes" id="UP000315010"/>
    </source>
</evidence>
<evidence type="ECO:0000256" key="2">
    <source>
        <dbReference type="ARBA" id="ARBA00023125"/>
    </source>
</evidence>
<dbReference type="Gene3D" id="1.20.120.530">
    <property type="entry name" value="GntR ligand-binding domain-like"/>
    <property type="match status" value="1"/>
</dbReference>
<keyword evidence="3" id="KW-0804">Transcription</keyword>
<dbReference type="InterPro" id="IPR011711">
    <property type="entry name" value="GntR_C"/>
</dbReference>
<reference evidence="6 7" key="1">
    <citation type="submission" date="2019-02" db="EMBL/GenBank/DDBJ databases">
        <title>Deep-cultivation of Planctomycetes and their phenomic and genomic characterization uncovers novel biology.</title>
        <authorList>
            <person name="Wiegand S."/>
            <person name="Jogler M."/>
            <person name="Boedeker C."/>
            <person name="Pinto D."/>
            <person name="Vollmers J."/>
            <person name="Rivas-Marin E."/>
            <person name="Kohn T."/>
            <person name="Peeters S.H."/>
            <person name="Heuer A."/>
            <person name="Rast P."/>
            <person name="Oberbeckmann S."/>
            <person name="Bunk B."/>
            <person name="Jeske O."/>
            <person name="Meyerdierks A."/>
            <person name="Storesund J.E."/>
            <person name="Kallscheuer N."/>
            <person name="Luecker S."/>
            <person name="Lage O.M."/>
            <person name="Pohl T."/>
            <person name="Merkel B.J."/>
            <person name="Hornburger P."/>
            <person name="Mueller R.-W."/>
            <person name="Bruemmer F."/>
            <person name="Labrenz M."/>
            <person name="Spormann A.M."/>
            <person name="Op Den Camp H."/>
            <person name="Overmann J."/>
            <person name="Amann R."/>
            <person name="Jetten M.S.M."/>
            <person name="Mascher T."/>
            <person name="Medema M.H."/>
            <person name="Devos D.P."/>
            <person name="Kaster A.-K."/>
            <person name="Ovreas L."/>
            <person name="Rohde M."/>
            <person name="Galperin M.Y."/>
            <person name="Jogler C."/>
        </authorList>
    </citation>
    <scope>NUCLEOTIDE SEQUENCE [LARGE SCALE GENOMIC DNA]</scope>
    <source>
        <strain evidence="6 7">CA13</strain>
    </source>
</reference>
<dbReference type="GO" id="GO:0003677">
    <property type="term" value="F:DNA binding"/>
    <property type="evidence" value="ECO:0007669"/>
    <property type="project" value="UniProtKB-KW"/>
</dbReference>
<dbReference type="SUPFAM" id="SSF48008">
    <property type="entry name" value="GntR ligand-binding domain-like"/>
    <property type="match status" value="1"/>
</dbReference>
<dbReference type="RefSeq" id="WP_146394420.1">
    <property type="nucleotide sequence ID" value="NZ_SJPJ01000001.1"/>
</dbReference>
<proteinExistence type="predicted"/>
<accession>A0A5C5YX60</accession>
<dbReference type="GO" id="GO:0003700">
    <property type="term" value="F:DNA-binding transcription factor activity"/>
    <property type="evidence" value="ECO:0007669"/>
    <property type="project" value="InterPro"/>
</dbReference>
<dbReference type="AlphaFoldDB" id="A0A5C5YX60"/>
<dbReference type="Proteomes" id="UP000315010">
    <property type="component" value="Unassembled WGS sequence"/>
</dbReference>
<dbReference type="Gene3D" id="1.10.10.10">
    <property type="entry name" value="Winged helix-like DNA-binding domain superfamily/Winged helix DNA-binding domain"/>
    <property type="match status" value="2"/>
</dbReference>
<keyword evidence="2 6" id="KW-0238">DNA-binding</keyword>
<comment type="caution">
    <text evidence="6">The sequence shown here is derived from an EMBL/GenBank/DDBJ whole genome shotgun (WGS) entry which is preliminary data.</text>
</comment>
<sequence length="293" mass="32896">MSLAAYIREDLKQRIQSQQKLPCKLTLPGLATHYQVSITPVRTAVAKLIAEGVVRKQSNGRLDVIPRRSPTGGVTAKAIGPPKTAADWDQTLVEEVMVASLERDAVHLREEALAQKYDIGRSVIRQSLSRLAGAGLIEHVPRRGWRVHPIQGEDLCAYLEIREALELKALELAKPHLVRQDLDQMLEGNPPTPGHELPRLDNRLHKYLIEKSGNRYIQNFFGQYTAAYYTAVLDRAAPEAHVVAEMAAQHRQILKALVAKHWARARRALSEHIQAQHPIAMKMVDVLLEEARD</sequence>
<dbReference type="SMART" id="SM00345">
    <property type="entry name" value="HTH_GNTR"/>
    <property type="match status" value="2"/>
</dbReference>